<feature type="region of interest" description="Disordered" evidence="6">
    <location>
        <begin position="256"/>
        <end position="282"/>
    </location>
</feature>
<dbReference type="PRINTS" id="PR00502">
    <property type="entry name" value="NUDIXFAMILY"/>
</dbReference>
<organism evidence="8 9">
    <name type="scientific">Parafrankia colletiae</name>
    <dbReference type="NCBI Taxonomy" id="573497"/>
    <lineage>
        <taxon>Bacteria</taxon>
        <taxon>Bacillati</taxon>
        <taxon>Actinomycetota</taxon>
        <taxon>Actinomycetes</taxon>
        <taxon>Frankiales</taxon>
        <taxon>Frankiaceae</taxon>
        <taxon>Parafrankia</taxon>
    </lineage>
</organism>
<dbReference type="AlphaFoldDB" id="A0A1S1QFI4"/>
<evidence type="ECO:0000256" key="5">
    <source>
        <dbReference type="RuleBase" id="RU003476"/>
    </source>
</evidence>
<dbReference type="GO" id="GO:0016787">
    <property type="term" value="F:hydrolase activity"/>
    <property type="evidence" value="ECO:0007669"/>
    <property type="project" value="UniProtKB-KW"/>
</dbReference>
<dbReference type="Gene3D" id="3.90.79.10">
    <property type="entry name" value="Nucleoside Triphosphate Pyrophosphohydrolase"/>
    <property type="match status" value="1"/>
</dbReference>
<evidence type="ECO:0000256" key="1">
    <source>
        <dbReference type="ARBA" id="ARBA00001946"/>
    </source>
</evidence>
<name>A0A1S1QFI4_9ACTN</name>
<dbReference type="InterPro" id="IPR020084">
    <property type="entry name" value="NUDIX_hydrolase_CS"/>
</dbReference>
<evidence type="ECO:0000313" key="8">
    <source>
        <dbReference type="EMBL" id="OHV32005.1"/>
    </source>
</evidence>
<keyword evidence="3 5" id="KW-0378">Hydrolase</keyword>
<feature type="compositionally biased region" description="Gly residues" evidence="6">
    <location>
        <begin position="66"/>
        <end position="78"/>
    </location>
</feature>
<keyword evidence="9" id="KW-1185">Reference proteome</keyword>
<dbReference type="EMBL" id="MBLM01000141">
    <property type="protein sequence ID" value="OHV32005.1"/>
    <property type="molecule type" value="Genomic_DNA"/>
</dbReference>
<proteinExistence type="inferred from homology"/>
<evidence type="ECO:0000256" key="6">
    <source>
        <dbReference type="SAM" id="MobiDB-lite"/>
    </source>
</evidence>
<dbReference type="CDD" id="cd18876">
    <property type="entry name" value="NUDIX_Hydrolase"/>
    <property type="match status" value="1"/>
</dbReference>
<comment type="cofactor">
    <cofactor evidence="1">
        <name>Mg(2+)</name>
        <dbReference type="ChEBI" id="CHEBI:18420"/>
    </cofactor>
</comment>
<dbReference type="SUPFAM" id="SSF55811">
    <property type="entry name" value="Nudix"/>
    <property type="match status" value="1"/>
</dbReference>
<reference evidence="9" key="1">
    <citation type="submission" date="2016-07" db="EMBL/GenBank/DDBJ databases">
        <title>Sequence Frankia sp. strain CcI1.17.</title>
        <authorList>
            <person name="Ghodhbane-Gtari F."/>
            <person name="Swanson E."/>
            <person name="Gueddou A."/>
            <person name="Morris K."/>
            <person name="Hezbri K."/>
            <person name="Ktari A."/>
            <person name="Nouioui I."/>
            <person name="Abebe-Akele F."/>
            <person name="Simpson S."/>
            <person name="Thomas K."/>
            <person name="Gtari M."/>
            <person name="Tisa L.S."/>
            <person name="Hurst S."/>
        </authorList>
    </citation>
    <scope>NUCLEOTIDE SEQUENCE [LARGE SCALE GENOMIC DNA]</scope>
    <source>
        <strain evidence="9">Cc1.17</strain>
    </source>
</reference>
<dbReference type="InterPro" id="IPR015797">
    <property type="entry name" value="NUDIX_hydrolase-like_dom_sf"/>
</dbReference>
<sequence>MTAGSRQPDHSSHSVTALRVPGLTASMPGQTLAPAPGGEGGARAARSGGVVGVAGAVAGEAPSAANGGGAPGRAGPGGAAPTDVVAQPEAVDWLKATENGNGGPPMARPRAAAGALFFDEEGRVLLVEPSYKPGWDIPGGFIEPGESPYAACVREVEEEIGIVPPIGPLLVVDWASDGRVGDMLLFVFDGGLLPTAWRDRIRLDMNEIINCAFTPLSEVGEVLPVLHARRVRAAAGLRGQHHGAGYLEHGYLVPAESPPTAGPVGPPASARSGAADSRPNGG</sequence>
<keyword evidence="4" id="KW-0460">Magnesium</keyword>
<evidence type="ECO:0000313" key="9">
    <source>
        <dbReference type="Proteomes" id="UP000179627"/>
    </source>
</evidence>
<evidence type="ECO:0000259" key="7">
    <source>
        <dbReference type="PROSITE" id="PS51462"/>
    </source>
</evidence>
<dbReference type="PANTHER" id="PTHR43046:SF12">
    <property type="entry name" value="GDP-MANNOSE MANNOSYL HYDROLASE"/>
    <property type="match status" value="1"/>
</dbReference>
<gene>
    <name evidence="8" type="ORF">CC117_05610</name>
</gene>
<accession>A0A1S1QFI4</accession>
<evidence type="ECO:0000256" key="2">
    <source>
        <dbReference type="ARBA" id="ARBA00005582"/>
    </source>
</evidence>
<feature type="domain" description="Nudix hydrolase" evidence="7">
    <location>
        <begin position="108"/>
        <end position="237"/>
    </location>
</feature>
<comment type="caution">
    <text evidence="8">The sequence shown here is derived from an EMBL/GenBank/DDBJ whole genome shotgun (WGS) entry which is preliminary data.</text>
</comment>
<evidence type="ECO:0000256" key="3">
    <source>
        <dbReference type="ARBA" id="ARBA00022801"/>
    </source>
</evidence>
<evidence type="ECO:0000256" key="4">
    <source>
        <dbReference type="ARBA" id="ARBA00022842"/>
    </source>
</evidence>
<feature type="compositionally biased region" description="Pro residues" evidence="6">
    <location>
        <begin position="256"/>
        <end position="266"/>
    </location>
</feature>
<dbReference type="Pfam" id="PF00293">
    <property type="entry name" value="NUDIX"/>
    <property type="match status" value="1"/>
</dbReference>
<dbReference type="InterPro" id="IPR000086">
    <property type="entry name" value="NUDIX_hydrolase_dom"/>
</dbReference>
<dbReference type="PANTHER" id="PTHR43046">
    <property type="entry name" value="GDP-MANNOSE MANNOSYL HYDROLASE"/>
    <property type="match status" value="1"/>
</dbReference>
<dbReference type="PROSITE" id="PS00893">
    <property type="entry name" value="NUDIX_BOX"/>
    <property type="match status" value="1"/>
</dbReference>
<feature type="region of interest" description="Disordered" evidence="6">
    <location>
        <begin position="25"/>
        <end position="46"/>
    </location>
</feature>
<protein>
    <submittedName>
        <fullName evidence="8">NUDIX hydrolase</fullName>
    </submittedName>
</protein>
<comment type="similarity">
    <text evidence="2 5">Belongs to the Nudix hydrolase family.</text>
</comment>
<dbReference type="PROSITE" id="PS51462">
    <property type="entry name" value="NUDIX"/>
    <property type="match status" value="1"/>
</dbReference>
<dbReference type="InterPro" id="IPR020476">
    <property type="entry name" value="Nudix_hydrolase"/>
</dbReference>
<dbReference type="Proteomes" id="UP000179627">
    <property type="component" value="Unassembled WGS sequence"/>
</dbReference>
<feature type="region of interest" description="Disordered" evidence="6">
    <location>
        <begin position="63"/>
        <end position="82"/>
    </location>
</feature>